<name>A0A813GAB2_POLGL</name>
<dbReference type="OrthoDB" id="406187at2759"/>
<proteinExistence type="predicted"/>
<comment type="caution">
    <text evidence="2">The sequence shown here is derived from an EMBL/GenBank/DDBJ whole genome shotgun (WGS) entry which is preliminary data.</text>
</comment>
<dbReference type="AlphaFoldDB" id="A0A813GAB2"/>
<organism evidence="2 3">
    <name type="scientific">Polarella glacialis</name>
    <name type="common">Dinoflagellate</name>
    <dbReference type="NCBI Taxonomy" id="89957"/>
    <lineage>
        <taxon>Eukaryota</taxon>
        <taxon>Sar</taxon>
        <taxon>Alveolata</taxon>
        <taxon>Dinophyceae</taxon>
        <taxon>Suessiales</taxon>
        <taxon>Suessiaceae</taxon>
        <taxon>Polarella</taxon>
    </lineage>
</organism>
<dbReference type="EMBL" id="CAJNNV010028121">
    <property type="protein sequence ID" value="CAE8623143.1"/>
    <property type="molecule type" value="Genomic_DNA"/>
</dbReference>
<evidence type="ECO:0000256" key="1">
    <source>
        <dbReference type="SAM" id="SignalP"/>
    </source>
</evidence>
<evidence type="ECO:0000313" key="2">
    <source>
        <dbReference type="EMBL" id="CAE8623143.1"/>
    </source>
</evidence>
<sequence length="262" mass="28176">MATALGACLCAMQLLALMAASLAPEVLAQDCMGGGCEVLTQKGGEVSDSSMLLQMPAKKQRQASVDKPACLCVFDIDRTLTGKQGDTKTCPDNKELPGITDWAYGGGTATLSALSAAGINSTWCNDCFLGICSAGAGSGKGSPWNNYILDNIMRGAAQDSLTKIAPEIKRWSHGTDNPFFNFSIVSPYVLSVWDSQKSHAVEAVRQWYLAAHGIQIDKENVHFFDDRTDNEVPFGDVPLNAAQISKKTEKITKILLNLLCFF</sequence>
<protein>
    <submittedName>
        <fullName evidence="2">Uncharacterized protein</fullName>
    </submittedName>
</protein>
<keyword evidence="1" id="KW-0732">Signal</keyword>
<keyword evidence="3" id="KW-1185">Reference proteome</keyword>
<gene>
    <name evidence="2" type="ORF">PGLA1383_LOCUS40441</name>
</gene>
<feature type="signal peptide" evidence="1">
    <location>
        <begin position="1"/>
        <end position="28"/>
    </location>
</feature>
<accession>A0A813GAB2</accession>
<evidence type="ECO:0000313" key="3">
    <source>
        <dbReference type="Proteomes" id="UP000654075"/>
    </source>
</evidence>
<dbReference type="Proteomes" id="UP000654075">
    <property type="component" value="Unassembled WGS sequence"/>
</dbReference>
<reference evidence="2" key="1">
    <citation type="submission" date="2021-02" db="EMBL/GenBank/DDBJ databases">
        <authorList>
            <person name="Dougan E. K."/>
            <person name="Rhodes N."/>
            <person name="Thang M."/>
            <person name="Chan C."/>
        </authorList>
    </citation>
    <scope>NUCLEOTIDE SEQUENCE</scope>
</reference>
<feature type="chain" id="PRO_5032832658" evidence="1">
    <location>
        <begin position="29"/>
        <end position="262"/>
    </location>
</feature>